<dbReference type="EMBL" id="CP054139">
    <property type="protein sequence ID" value="QKJ31615.1"/>
    <property type="molecule type" value="Genomic_DNA"/>
</dbReference>
<sequence length="630" mass="71715">MKKISTLLMGLLLCCGAVMAQGFNNAQAQADAQYIKDHYTKMEKLIPMRDGKKLFTSIYVPKDQSQKYGIVMTRTPYTVSPYGEAMRGTLGQNMLFAREGYIFVYQDVRGRYMSEGDFVNIRPQLGPNHGPKDIDESTDTYDTIDWLVKNVPGNNGRVGILGISYPGFYSTASLPNAHPALKAVSPQAPVTEWFKGDDFHHKGVFFEMDAFAFLTGFGVPRPKPILPQDIKNQIRTNVKDNYKFYLEQGALPNLKKNFLGDSVKFWDDMMNHPNYDEFWKARNILPHLTNIKPAVMTVGGFFDAEDAYGAQQVYKTIEKQNPQTVKNMLVLGPWFHGGWERGDGDIFGDINFGQKTSEYFRANIELPFFNYYLKDKGTMDLPEANIFITGSNEWKKFAKWPPQNTVEKTIYLQPNGKLSFSKPNVVNSFDQYMIDPSAPTPYQDGIQARRTREYMIDDQRFASRRPDVRTFQSDVLTDDITLTGPVMADLFASTTGTDADFVVKLIDVYPDDAPNPSPNPKGVIMAGYQMLVRGEIFRGKFRNSFEKPEPFVPGKVTEVKYDLPDVGHTFKKGHRMMIQVQHYWFPLGDRNPNKFVDINKAKDSDFQSATMRLYHDRTAPSNVKVTVLEN</sequence>
<gene>
    <name evidence="4" type="ORF">HQ865_18205</name>
</gene>
<evidence type="ECO:0000313" key="4">
    <source>
        <dbReference type="EMBL" id="QKJ31615.1"/>
    </source>
</evidence>
<organism evidence="4 5">
    <name type="scientific">Mucilaginibacter mali</name>
    <dbReference type="NCBI Taxonomy" id="2740462"/>
    <lineage>
        <taxon>Bacteria</taxon>
        <taxon>Pseudomonadati</taxon>
        <taxon>Bacteroidota</taxon>
        <taxon>Sphingobacteriia</taxon>
        <taxon>Sphingobacteriales</taxon>
        <taxon>Sphingobacteriaceae</taxon>
        <taxon>Mucilaginibacter</taxon>
    </lineage>
</organism>
<dbReference type="Gene3D" id="1.10.3020.10">
    <property type="entry name" value="alpha-amino acid ester hydrolase ( Helical cap domain)"/>
    <property type="match status" value="1"/>
</dbReference>
<keyword evidence="2" id="KW-0732">Signal</keyword>
<dbReference type="SMART" id="SM00939">
    <property type="entry name" value="PepX_C"/>
    <property type="match status" value="1"/>
</dbReference>
<dbReference type="SUPFAM" id="SSF49785">
    <property type="entry name" value="Galactose-binding domain-like"/>
    <property type="match status" value="1"/>
</dbReference>
<dbReference type="Gene3D" id="2.60.120.260">
    <property type="entry name" value="Galactose-binding domain-like"/>
    <property type="match status" value="1"/>
</dbReference>
<evidence type="ECO:0000259" key="3">
    <source>
        <dbReference type="SMART" id="SM00939"/>
    </source>
</evidence>
<evidence type="ECO:0000313" key="5">
    <source>
        <dbReference type="Proteomes" id="UP000505355"/>
    </source>
</evidence>
<keyword evidence="5" id="KW-1185">Reference proteome</keyword>
<proteinExistence type="predicted"/>
<evidence type="ECO:0000256" key="1">
    <source>
        <dbReference type="ARBA" id="ARBA00022801"/>
    </source>
</evidence>
<dbReference type="KEGG" id="mmab:HQ865_18205"/>
<feature type="signal peptide" evidence="2">
    <location>
        <begin position="1"/>
        <end position="20"/>
    </location>
</feature>
<dbReference type="AlphaFoldDB" id="A0A7D4TWP1"/>
<dbReference type="Pfam" id="PF02129">
    <property type="entry name" value="Peptidase_S15"/>
    <property type="match status" value="1"/>
</dbReference>
<reference evidence="4 5" key="1">
    <citation type="submission" date="2020-05" db="EMBL/GenBank/DDBJ databases">
        <title>Mucilaginibacter mali sp. nov.</title>
        <authorList>
            <person name="Kim H.S."/>
            <person name="Lee K.C."/>
            <person name="Suh M.K."/>
            <person name="Kim J.-S."/>
            <person name="Han K.-I."/>
            <person name="Eom M.K."/>
            <person name="Shin Y.K."/>
            <person name="Lee J.-S."/>
        </authorList>
    </citation>
    <scope>NUCLEOTIDE SEQUENCE [LARGE SCALE GENOMIC DNA]</scope>
    <source>
        <strain evidence="4 5">G2-14</strain>
    </source>
</reference>
<evidence type="ECO:0000256" key="2">
    <source>
        <dbReference type="SAM" id="SignalP"/>
    </source>
</evidence>
<dbReference type="InterPro" id="IPR013736">
    <property type="entry name" value="Xaa-Pro_dipept_C"/>
</dbReference>
<name>A0A7D4TWP1_9SPHI</name>
<dbReference type="Gene3D" id="3.40.50.1820">
    <property type="entry name" value="alpha/beta hydrolase"/>
    <property type="match status" value="1"/>
</dbReference>
<accession>A0A7D4TWP1</accession>
<dbReference type="InterPro" id="IPR000383">
    <property type="entry name" value="Xaa-Pro-like_dom"/>
</dbReference>
<dbReference type="Proteomes" id="UP000505355">
    <property type="component" value="Chromosome"/>
</dbReference>
<dbReference type="InterPro" id="IPR008979">
    <property type="entry name" value="Galactose-bd-like_sf"/>
</dbReference>
<dbReference type="InterPro" id="IPR029058">
    <property type="entry name" value="AB_hydrolase_fold"/>
</dbReference>
<dbReference type="InterPro" id="IPR005674">
    <property type="entry name" value="CocE/Ser_esterase"/>
</dbReference>
<protein>
    <submittedName>
        <fullName evidence="4">CocE/NonD family hydrolase</fullName>
    </submittedName>
</protein>
<keyword evidence="1 4" id="KW-0378">Hydrolase</keyword>
<dbReference type="SUPFAM" id="SSF53474">
    <property type="entry name" value="alpha/beta-Hydrolases"/>
    <property type="match status" value="1"/>
</dbReference>
<feature type="chain" id="PRO_5029022663" evidence="2">
    <location>
        <begin position="21"/>
        <end position="630"/>
    </location>
</feature>
<dbReference type="RefSeq" id="WP_173416274.1">
    <property type="nucleotide sequence ID" value="NZ_CP054139.1"/>
</dbReference>
<dbReference type="Pfam" id="PF08530">
    <property type="entry name" value="PepX_C"/>
    <property type="match status" value="1"/>
</dbReference>
<dbReference type="GO" id="GO:0008239">
    <property type="term" value="F:dipeptidyl-peptidase activity"/>
    <property type="evidence" value="ECO:0007669"/>
    <property type="project" value="InterPro"/>
</dbReference>
<dbReference type="NCBIfam" id="TIGR00976">
    <property type="entry name" value="CocE_NonD"/>
    <property type="match status" value="1"/>
</dbReference>
<feature type="domain" description="Xaa-Pro dipeptidyl-peptidase C-terminal" evidence="3">
    <location>
        <begin position="366"/>
        <end position="624"/>
    </location>
</feature>